<dbReference type="GO" id="GO:0006886">
    <property type="term" value="P:intracellular protein transport"/>
    <property type="evidence" value="ECO:0007669"/>
    <property type="project" value="InterPro"/>
</dbReference>
<keyword evidence="7 9" id="KW-0472">Membrane</keyword>
<evidence type="ECO:0000256" key="2">
    <source>
        <dbReference type="ARBA" id="ARBA00022448"/>
    </source>
</evidence>
<dbReference type="OMA" id="TREVKWA"/>
<protein>
    <recommendedName>
        <fullName evidence="10">t-SNARE coiled-coil homology domain-containing protein</fullName>
    </recommendedName>
</protein>
<accession>A0A0V0QPY8</accession>
<evidence type="ECO:0000256" key="9">
    <source>
        <dbReference type="SAM" id="Phobius"/>
    </source>
</evidence>
<dbReference type="Gene3D" id="1.20.5.110">
    <property type="match status" value="1"/>
</dbReference>
<evidence type="ECO:0000256" key="3">
    <source>
        <dbReference type="ARBA" id="ARBA00022692"/>
    </source>
</evidence>
<name>A0A0V0QPY8_PSEPJ</name>
<proteinExistence type="predicted"/>
<dbReference type="InterPro" id="IPR038407">
    <property type="entry name" value="v-SNARE_N_sf"/>
</dbReference>
<dbReference type="GO" id="GO:0031201">
    <property type="term" value="C:SNARE complex"/>
    <property type="evidence" value="ECO:0007669"/>
    <property type="project" value="TreeGrafter"/>
</dbReference>
<dbReference type="PROSITE" id="PS50192">
    <property type="entry name" value="T_SNARE"/>
    <property type="match status" value="1"/>
</dbReference>
<dbReference type="GO" id="GO:0012507">
    <property type="term" value="C:ER to Golgi transport vesicle membrane"/>
    <property type="evidence" value="ECO:0007669"/>
    <property type="project" value="TreeGrafter"/>
</dbReference>
<dbReference type="SUPFAM" id="SSF58038">
    <property type="entry name" value="SNARE fusion complex"/>
    <property type="match status" value="1"/>
</dbReference>
<dbReference type="Pfam" id="PF05008">
    <property type="entry name" value="V-SNARE"/>
    <property type="match status" value="1"/>
</dbReference>
<sequence>MSSIQEFEPNIYTYISEIEKKFIQLDKKKDPSGRNLINKQIALKIKQTQSLISAYELEIESLGPNQAASYKNSLKKCQEKCQQVQNEFEYKKNQIDGPSESKNQFGVQQAGMSAQQQQLFGGMNKSGNRRSQSRIDTNTDMNNLNQQQLIGLGDQKQKEALDALDLIDYRVQQDNEIADGVLLELDRQIETLDRISNKVKDTDLVLKRTKRLIRYFGRVIQTDKIIMGFMCLLFVALLVVIIMGIAGYSPKDAVDAI</sequence>
<dbReference type="InterPro" id="IPR000727">
    <property type="entry name" value="T_SNARE_dom"/>
</dbReference>
<keyword evidence="12" id="KW-1185">Reference proteome</keyword>
<dbReference type="Proteomes" id="UP000054937">
    <property type="component" value="Unassembled WGS sequence"/>
</dbReference>
<keyword evidence="2" id="KW-0813">Transport</keyword>
<dbReference type="InParanoid" id="A0A0V0QPY8"/>
<evidence type="ECO:0000256" key="4">
    <source>
        <dbReference type="ARBA" id="ARBA00022927"/>
    </source>
</evidence>
<feature type="coiled-coil region" evidence="8">
    <location>
        <begin position="67"/>
        <end position="94"/>
    </location>
</feature>
<evidence type="ECO:0000313" key="12">
    <source>
        <dbReference type="Proteomes" id="UP000054937"/>
    </source>
</evidence>
<keyword evidence="4" id="KW-0653">Protein transport</keyword>
<dbReference type="PANTHER" id="PTHR21230:SF26">
    <property type="entry name" value="VESICLE TRANSPORT THROUGH INTERACTION WITH T-SNARES HOMOLOG 1A"/>
    <property type="match status" value="1"/>
</dbReference>
<reference evidence="11 12" key="1">
    <citation type="journal article" date="2015" name="Sci. Rep.">
        <title>Genome of the facultative scuticociliatosis pathogen Pseudocohnilembus persalinus provides insight into its virulence through horizontal gene transfer.</title>
        <authorList>
            <person name="Xiong J."/>
            <person name="Wang G."/>
            <person name="Cheng J."/>
            <person name="Tian M."/>
            <person name="Pan X."/>
            <person name="Warren A."/>
            <person name="Jiang C."/>
            <person name="Yuan D."/>
            <person name="Miao W."/>
        </authorList>
    </citation>
    <scope>NUCLEOTIDE SEQUENCE [LARGE SCALE GENOMIC DNA]</scope>
    <source>
        <strain evidence="11">36N120E</strain>
    </source>
</reference>
<dbReference type="GO" id="GO:0031902">
    <property type="term" value="C:late endosome membrane"/>
    <property type="evidence" value="ECO:0007669"/>
    <property type="project" value="TreeGrafter"/>
</dbReference>
<dbReference type="GO" id="GO:0005794">
    <property type="term" value="C:Golgi apparatus"/>
    <property type="evidence" value="ECO:0007669"/>
    <property type="project" value="TreeGrafter"/>
</dbReference>
<evidence type="ECO:0000313" key="11">
    <source>
        <dbReference type="EMBL" id="KRX04168.1"/>
    </source>
</evidence>
<comment type="subcellular location">
    <subcellularLocation>
        <location evidence="1">Membrane</location>
        <topology evidence="1">Single-pass type IV membrane protein</topology>
    </subcellularLocation>
</comment>
<keyword evidence="6 8" id="KW-0175">Coiled coil</keyword>
<evidence type="ECO:0000256" key="8">
    <source>
        <dbReference type="SAM" id="Coils"/>
    </source>
</evidence>
<gene>
    <name evidence="11" type="ORF">PPERSA_11292</name>
</gene>
<evidence type="ECO:0000256" key="1">
    <source>
        <dbReference type="ARBA" id="ARBA00004211"/>
    </source>
</evidence>
<feature type="transmembrane region" description="Helical" evidence="9">
    <location>
        <begin position="225"/>
        <end position="248"/>
    </location>
</feature>
<dbReference type="AlphaFoldDB" id="A0A0V0QPY8"/>
<evidence type="ECO:0000256" key="5">
    <source>
        <dbReference type="ARBA" id="ARBA00022989"/>
    </source>
</evidence>
<dbReference type="GO" id="GO:0006906">
    <property type="term" value="P:vesicle fusion"/>
    <property type="evidence" value="ECO:0007669"/>
    <property type="project" value="TreeGrafter"/>
</dbReference>
<dbReference type="GO" id="GO:0005484">
    <property type="term" value="F:SNAP receptor activity"/>
    <property type="evidence" value="ECO:0007669"/>
    <property type="project" value="TreeGrafter"/>
</dbReference>
<evidence type="ECO:0000256" key="6">
    <source>
        <dbReference type="ARBA" id="ARBA00023054"/>
    </source>
</evidence>
<keyword evidence="5 9" id="KW-1133">Transmembrane helix</keyword>
<dbReference type="PANTHER" id="PTHR21230">
    <property type="entry name" value="VESICLE TRANSPORT V-SNARE PROTEIN VTI1-RELATED"/>
    <property type="match status" value="1"/>
</dbReference>
<keyword evidence="3 9" id="KW-0812">Transmembrane</keyword>
<feature type="domain" description="T-SNARE coiled-coil homology" evidence="10">
    <location>
        <begin position="154"/>
        <end position="216"/>
    </location>
</feature>
<dbReference type="GO" id="GO:0005789">
    <property type="term" value="C:endoplasmic reticulum membrane"/>
    <property type="evidence" value="ECO:0007669"/>
    <property type="project" value="TreeGrafter"/>
</dbReference>
<organism evidence="11 12">
    <name type="scientific">Pseudocohnilembus persalinus</name>
    <name type="common">Ciliate</name>
    <dbReference type="NCBI Taxonomy" id="266149"/>
    <lineage>
        <taxon>Eukaryota</taxon>
        <taxon>Sar</taxon>
        <taxon>Alveolata</taxon>
        <taxon>Ciliophora</taxon>
        <taxon>Intramacronucleata</taxon>
        <taxon>Oligohymenophorea</taxon>
        <taxon>Scuticociliatia</taxon>
        <taxon>Philasterida</taxon>
        <taxon>Pseudocohnilembidae</taxon>
        <taxon>Pseudocohnilembus</taxon>
    </lineage>
</organism>
<comment type="caution">
    <text evidence="11">The sequence shown here is derived from an EMBL/GenBank/DDBJ whole genome shotgun (WGS) entry which is preliminary data.</text>
</comment>
<dbReference type="GO" id="GO:0000149">
    <property type="term" value="F:SNARE binding"/>
    <property type="evidence" value="ECO:0007669"/>
    <property type="project" value="TreeGrafter"/>
</dbReference>
<dbReference type="Gene3D" id="1.20.58.400">
    <property type="entry name" value="t-snare proteins"/>
    <property type="match status" value="1"/>
</dbReference>
<dbReference type="InterPro" id="IPR007705">
    <property type="entry name" value="Vesicle_trsprt_v-SNARE_N"/>
</dbReference>
<evidence type="ECO:0000256" key="7">
    <source>
        <dbReference type="ARBA" id="ARBA00023136"/>
    </source>
</evidence>
<dbReference type="EMBL" id="LDAU01000120">
    <property type="protein sequence ID" value="KRX04168.1"/>
    <property type="molecule type" value="Genomic_DNA"/>
</dbReference>
<evidence type="ECO:0000259" key="10">
    <source>
        <dbReference type="PROSITE" id="PS50192"/>
    </source>
</evidence>